<feature type="repeat" description="WD" evidence="3">
    <location>
        <begin position="607"/>
        <end position="641"/>
    </location>
</feature>
<dbReference type="InterPro" id="IPR015943">
    <property type="entry name" value="WD40/YVTN_repeat-like_dom_sf"/>
</dbReference>
<evidence type="ECO:0000313" key="5">
    <source>
        <dbReference type="EMBL" id="KAJ9606182.1"/>
    </source>
</evidence>
<evidence type="ECO:0000256" key="1">
    <source>
        <dbReference type="ARBA" id="ARBA00022574"/>
    </source>
</evidence>
<organism evidence="5 6">
    <name type="scientific">Cladophialophora chaetospira</name>
    <dbReference type="NCBI Taxonomy" id="386627"/>
    <lineage>
        <taxon>Eukaryota</taxon>
        <taxon>Fungi</taxon>
        <taxon>Dikarya</taxon>
        <taxon>Ascomycota</taxon>
        <taxon>Pezizomycotina</taxon>
        <taxon>Eurotiomycetes</taxon>
        <taxon>Chaetothyriomycetidae</taxon>
        <taxon>Chaetothyriales</taxon>
        <taxon>Herpotrichiellaceae</taxon>
        <taxon>Cladophialophora</taxon>
    </lineage>
</organism>
<keyword evidence="6" id="KW-1185">Reference proteome</keyword>
<keyword evidence="2" id="KW-0677">Repeat</keyword>
<dbReference type="PROSITE" id="PS50082">
    <property type="entry name" value="WD_REPEATS_2"/>
    <property type="match status" value="3"/>
</dbReference>
<evidence type="ECO:0000256" key="2">
    <source>
        <dbReference type="ARBA" id="ARBA00022737"/>
    </source>
</evidence>
<dbReference type="EMBL" id="JAPDRK010000014">
    <property type="protein sequence ID" value="KAJ9606182.1"/>
    <property type="molecule type" value="Genomic_DNA"/>
</dbReference>
<dbReference type="PROSITE" id="PS50294">
    <property type="entry name" value="WD_REPEATS_REGION"/>
    <property type="match status" value="1"/>
</dbReference>
<dbReference type="Pfam" id="PF00400">
    <property type="entry name" value="WD40"/>
    <property type="match status" value="3"/>
</dbReference>
<dbReference type="InterPro" id="IPR045159">
    <property type="entry name" value="DCAF7-like"/>
</dbReference>
<accession>A0AA38X3J4</accession>
<feature type="region of interest" description="Disordered" evidence="4">
    <location>
        <begin position="40"/>
        <end position="85"/>
    </location>
</feature>
<gene>
    <name evidence="5" type="ORF">H2200_009143</name>
</gene>
<proteinExistence type="predicted"/>
<name>A0AA38X3J4_9EURO</name>
<evidence type="ECO:0000313" key="6">
    <source>
        <dbReference type="Proteomes" id="UP001172673"/>
    </source>
</evidence>
<comment type="caution">
    <text evidence="5">The sequence shown here is derived from an EMBL/GenBank/DDBJ whole genome shotgun (WGS) entry which is preliminary data.</text>
</comment>
<sequence length="712" mass="76635">MPFHIPNHHHTVSDPQFNHDNYYSATNAIYASGQTLSSVGAPNPHYIDTNQNTPNTAPDQRSYLPQSQSQPNTNGNGTVIPYRPGPAQSVYPGVLEAQAGHYQPGLRRSLTVGRQQADELHLNHQGSAMSDVHHYGAPPAYSGEGLSIKIEPSTPQHPTSATSQPIPGTLQPGGLAGRPAQLASSNTAPSLPTLPQLSTQMQQPSLSARPMTLNHTHSYSRSSPGAMDQPKYKPFSNTPEQSKYTSAQSSYMPQTPLGPSSYSPLGLADIRQRTDQNFADIPFSPGLAQESEVSPYPQNSNYSAPWPIYAVDWCKWPPRSGSGSSGKVAIGSYLEDNHNYIQILDTQRSQVDPENPHGERGLEFIKTAEATHAYPVTRILWEPPSSNKQTTDLLATSGDHLRLWSLPNDQLAYQSNSISRSNTKTPPLQKLSPLALLSNSKSPEHTAPITSLDWNVVQPSLIITSSIDTTCTIWDIPTLTAKTQLIAHDKEVYDVRFCANSVDVFVSCGADGSVRMFDLRSLEHSTIIYEPSEKQQQQDKTTQLDVLSSSPTRASGSGGLSALPFPPPLLRIAASPHDAHLLATFSQDSSVIRVLDVRQPGQALLELKGHGASVNCIDWSNTQRGVLASGADDCCVLLWDLMGSSAATGAVAGGVTQNVNVAGAQGQVQVQGQERGPSAVWECRFEVGNLSWAPGVGTLGVCGGRGFWGVQL</sequence>
<dbReference type="InterPro" id="IPR019775">
    <property type="entry name" value="WD40_repeat_CS"/>
</dbReference>
<feature type="compositionally biased region" description="Polar residues" evidence="4">
    <location>
        <begin position="48"/>
        <end position="77"/>
    </location>
</feature>
<dbReference type="InterPro" id="IPR036322">
    <property type="entry name" value="WD40_repeat_dom_sf"/>
</dbReference>
<feature type="compositionally biased region" description="Polar residues" evidence="4">
    <location>
        <begin position="235"/>
        <end position="263"/>
    </location>
</feature>
<feature type="region of interest" description="Disordered" evidence="4">
    <location>
        <begin position="531"/>
        <end position="560"/>
    </location>
</feature>
<evidence type="ECO:0000256" key="3">
    <source>
        <dbReference type="PROSITE-ProRule" id="PRU00221"/>
    </source>
</evidence>
<dbReference type="InterPro" id="IPR001680">
    <property type="entry name" value="WD40_rpt"/>
</dbReference>
<evidence type="ECO:0008006" key="7">
    <source>
        <dbReference type="Google" id="ProtNLM"/>
    </source>
</evidence>
<feature type="compositionally biased region" description="Polar residues" evidence="4">
    <location>
        <begin position="182"/>
        <end position="206"/>
    </location>
</feature>
<feature type="compositionally biased region" description="Low complexity" evidence="4">
    <location>
        <begin position="538"/>
        <end position="547"/>
    </location>
</feature>
<dbReference type="PROSITE" id="PS00678">
    <property type="entry name" value="WD_REPEATS_1"/>
    <property type="match status" value="2"/>
</dbReference>
<evidence type="ECO:0000256" key="4">
    <source>
        <dbReference type="SAM" id="MobiDB-lite"/>
    </source>
</evidence>
<feature type="repeat" description="WD" evidence="3">
    <location>
        <begin position="442"/>
        <end position="484"/>
    </location>
</feature>
<dbReference type="PANTHER" id="PTHR19919">
    <property type="entry name" value="WD REPEAT CONTAINING PROTEIN"/>
    <property type="match status" value="1"/>
</dbReference>
<protein>
    <recommendedName>
        <fullName evidence="7">WD repeat protein</fullName>
    </recommendedName>
</protein>
<reference evidence="5" key="1">
    <citation type="submission" date="2022-10" db="EMBL/GenBank/DDBJ databases">
        <title>Culturing micro-colonial fungi from biological soil crusts in the Mojave desert and describing Neophaeococcomyces mojavensis, and introducing the new genera and species Taxawa tesnikishii.</title>
        <authorList>
            <person name="Kurbessoian T."/>
            <person name="Stajich J.E."/>
        </authorList>
    </citation>
    <scope>NUCLEOTIDE SEQUENCE</scope>
    <source>
        <strain evidence="5">TK_41</strain>
    </source>
</reference>
<dbReference type="Proteomes" id="UP001172673">
    <property type="component" value="Unassembled WGS sequence"/>
</dbReference>
<feature type="repeat" description="WD" evidence="3">
    <location>
        <begin position="485"/>
        <end position="527"/>
    </location>
</feature>
<dbReference type="SMART" id="SM00320">
    <property type="entry name" value="WD40"/>
    <property type="match status" value="4"/>
</dbReference>
<feature type="compositionally biased region" description="Polar residues" evidence="4">
    <location>
        <begin position="153"/>
        <end position="166"/>
    </location>
</feature>
<keyword evidence="1 3" id="KW-0853">WD repeat</keyword>
<feature type="region of interest" description="Disordered" evidence="4">
    <location>
        <begin position="129"/>
        <end position="266"/>
    </location>
</feature>
<dbReference type="AlphaFoldDB" id="A0AA38X3J4"/>
<dbReference type="Gene3D" id="2.130.10.10">
    <property type="entry name" value="YVTN repeat-like/Quinoprotein amine dehydrogenase"/>
    <property type="match status" value="1"/>
</dbReference>
<feature type="compositionally biased region" description="Polar residues" evidence="4">
    <location>
        <begin position="213"/>
        <end position="223"/>
    </location>
</feature>
<dbReference type="SUPFAM" id="SSF50978">
    <property type="entry name" value="WD40 repeat-like"/>
    <property type="match status" value="1"/>
</dbReference>